<proteinExistence type="predicted"/>
<evidence type="ECO:0008006" key="3">
    <source>
        <dbReference type="Google" id="ProtNLM"/>
    </source>
</evidence>
<name>A0ABX6T6K3_9SPHN</name>
<dbReference type="InterPro" id="IPR010239">
    <property type="entry name" value="CHP02001"/>
</dbReference>
<dbReference type="RefSeq" id="WP_187715968.1">
    <property type="nucleotide sequence ID" value="NZ_CP060781.1"/>
</dbReference>
<keyword evidence="1" id="KW-0614">Plasmid</keyword>
<gene>
    <name evidence="1" type="ORF">H9L15_15735</name>
</gene>
<reference evidence="1 2" key="1">
    <citation type="submission" date="2020-08" db="EMBL/GenBank/DDBJ databases">
        <title>Genome sequence of Sphingomonas daechungensis KACC 18115T.</title>
        <authorList>
            <person name="Hyun D.-W."/>
            <person name="Bae J.-W."/>
        </authorList>
    </citation>
    <scope>NUCLEOTIDE SEQUENCE [LARGE SCALE GENOMIC DNA]</scope>
    <source>
        <strain evidence="1 2">KACC 18115</strain>
        <plasmid evidence="1 2">p_unnamed1</plasmid>
    </source>
</reference>
<accession>A0ABX6T6K3</accession>
<protein>
    <recommendedName>
        <fullName evidence="3">TonB-dependent receptor</fullName>
    </recommendedName>
</protein>
<organism evidence="1 2">
    <name type="scientific">Sphingomonas daechungensis</name>
    <dbReference type="NCBI Taxonomy" id="1176646"/>
    <lineage>
        <taxon>Bacteria</taxon>
        <taxon>Pseudomonadati</taxon>
        <taxon>Pseudomonadota</taxon>
        <taxon>Alphaproteobacteria</taxon>
        <taxon>Sphingomonadales</taxon>
        <taxon>Sphingomonadaceae</taxon>
        <taxon>Sphingomonas</taxon>
    </lineage>
</organism>
<evidence type="ECO:0000313" key="1">
    <source>
        <dbReference type="EMBL" id="QNP44547.1"/>
    </source>
</evidence>
<keyword evidence="2" id="KW-1185">Reference proteome</keyword>
<sequence length="248" mass="26855">MGNGQRAEAADWSAEAGIVSDYRYRGVSLSGGKPAFQASLSAQLESGAYGELGHRRSKAPASSSWMLRGYAVQLSDKVGLDLSSTFYCYPGDSSTNAFEATASVEANVGPLTGKAGASFAPSQRGTEDDLGRRTAISTFSRQPIYRPKSPIFLNVELGRERGAGIRLMVDRSGAGQWALAPSCRMRASALTMSAQRGLEWLDRIALHAILKILGVRSRQPTLSPKTLDRQPNPLVSELWLRRSMRCGW</sequence>
<evidence type="ECO:0000313" key="2">
    <source>
        <dbReference type="Proteomes" id="UP000516134"/>
    </source>
</evidence>
<dbReference type="Proteomes" id="UP000516134">
    <property type="component" value="Plasmid p_unnamed1"/>
</dbReference>
<dbReference type="EMBL" id="CP060781">
    <property type="protein sequence ID" value="QNP44547.1"/>
    <property type="molecule type" value="Genomic_DNA"/>
</dbReference>
<dbReference type="Pfam" id="PF09694">
    <property type="entry name" value="Gcw_chp"/>
    <property type="match status" value="1"/>
</dbReference>
<geneLocation type="plasmid" evidence="1 2">
    <name>p_unnamed1</name>
</geneLocation>